<dbReference type="RefSeq" id="WP_104355940.1">
    <property type="nucleotide sequence ID" value="NZ_CP064338.1"/>
</dbReference>
<dbReference type="AlphaFoldDB" id="A0A2S5T9W6"/>
<protein>
    <submittedName>
        <fullName evidence="2">Uncharacterized protein</fullName>
    </submittedName>
</protein>
<reference evidence="2 3" key="1">
    <citation type="submission" date="2018-02" db="EMBL/GenBank/DDBJ databases">
        <title>Reclassifiation of [Polyangium] brachysporum DSM 7029 as Guopingzhaonella breviflexa gen. nov., sp. nov., a member of the family Comamonadaceae.</title>
        <authorList>
            <person name="Tang B."/>
        </authorList>
    </citation>
    <scope>NUCLEOTIDE SEQUENCE [LARGE SCALE GENOMIC DNA]</scope>
    <source>
        <strain evidence="2 3">DSM 15344</strain>
    </source>
</reference>
<evidence type="ECO:0000313" key="3">
    <source>
        <dbReference type="Proteomes" id="UP000239406"/>
    </source>
</evidence>
<dbReference type="SUPFAM" id="SSF48619">
    <property type="entry name" value="Phospholipase A2, PLA2"/>
    <property type="match status" value="1"/>
</dbReference>
<keyword evidence="1" id="KW-0472">Membrane</keyword>
<evidence type="ECO:0000256" key="1">
    <source>
        <dbReference type="SAM" id="Phobius"/>
    </source>
</evidence>
<keyword evidence="3" id="KW-1185">Reference proteome</keyword>
<name>A0A2S5T9W6_9BURK</name>
<sequence>MTKRYYCTGFKSNTHNPCCKAHDNAYGINGPLTGRKKADEALRRCFISNGMHPALAWGAYFAVRWFGWTIWYWHRRRHLLNLIFN</sequence>
<gene>
    <name evidence="2" type="ORF">C1702_00320</name>
</gene>
<keyword evidence="1" id="KW-1133">Transmembrane helix</keyword>
<dbReference type="GO" id="GO:0004623">
    <property type="term" value="F:phospholipase A2 activity"/>
    <property type="evidence" value="ECO:0007669"/>
    <property type="project" value="InterPro"/>
</dbReference>
<dbReference type="EMBL" id="PSNY01000001">
    <property type="protein sequence ID" value="PPE71749.1"/>
    <property type="molecule type" value="Genomic_DNA"/>
</dbReference>
<evidence type="ECO:0000313" key="2">
    <source>
        <dbReference type="EMBL" id="PPE71749.1"/>
    </source>
</evidence>
<dbReference type="InterPro" id="IPR036444">
    <property type="entry name" value="PLipase_A2_dom_sf"/>
</dbReference>
<organism evidence="2 3">
    <name type="scientific">Caldimonas thermodepolymerans</name>
    <dbReference type="NCBI Taxonomy" id="215580"/>
    <lineage>
        <taxon>Bacteria</taxon>
        <taxon>Pseudomonadati</taxon>
        <taxon>Pseudomonadota</taxon>
        <taxon>Betaproteobacteria</taxon>
        <taxon>Burkholderiales</taxon>
        <taxon>Sphaerotilaceae</taxon>
        <taxon>Caldimonas</taxon>
    </lineage>
</organism>
<accession>A0A2S5T9W6</accession>
<dbReference type="GO" id="GO:0050482">
    <property type="term" value="P:arachidonate secretion"/>
    <property type="evidence" value="ECO:0007669"/>
    <property type="project" value="InterPro"/>
</dbReference>
<dbReference type="Proteomes" id="UP000239406">
    <property type="component" value="Unassembled WGS sequence"/>
</dbReference>
<keyword evidence="1" id="KW-0812">Transmembrane</keyword>
<dbReference type="GO" id="GO:0006644">
    <property type="term" value="P:phospholipid metabolic process"/>
    <property type="evidence" value="ECO:0007669"/>
    <property type="project" value="InterPro"/>
</dbReference>
<feature type="transmembrane region" description="Helical" evidence="1">
    <location>
        <begin position="54"/>
        <end position="73"/>
    </location>
</feature>
<comment type="caution">
    <text evidence="2">The sequence shown here is derived from an EMBL/GenBank/DDBJ whole genome shotgun (WGS) entry which is preliminary data.</text>
</comment>
<proteinExistence type="predicted"/>